<feature type="region of interest" description="Disordered" evidence="1">
    <location>
        <begin position="632"/>
        <end position="672"/>
    </location>
</feature>
<feature type="region of interest" description="Disordered" evidence="1">
    <location>
        <begin position="1"/>
        <end position="39"/>
    </location>
</feature>
<evidence type="ECO:0000313" key="3">
    <source>
        <dbReference type="EMBL" id="MDT0304497.1"/>
    </source>
</evidence>
<keyword evidence="4" id="KW-1185">Reference proteome</keyword>
<protein>
    <recommendedName>
        <fullName evidence="5">TraD/TraG TraM recognition site domain-containing protein</fullName>
    </recommendedName>
</protein>
<proteinExistence type="predicted"/>
<feature type="transmembrane region" description="Helical" evidence="2">
    <location>
        <begin position="86"/>
        <end position="107"/>
    </location>
</feature>
<evidence type="ECO:0000256" key="2">
    <source>
        <dbReference type="SAM" id="Phobius"/>
    </source>
</evidence>
<evidence type="ECO:0000256" key="1">
    <source>
        <dbReference type="SAM" id="MobiDB-lite"/>
    </source>
</evidence>
<keyword evidence="2" id="KW-0472">Membrane</keyword>
<keyword evidence="2" id="KW-0812">Transmembrane</keyword>
<organism evidence="3 4">
    <name type="scientific">Streptomonospora wellingtoniae</name>
    <dbReference type="NCBI Taxonomy" id="3075544"/>
    <lineage>
        <taxon>Bacteria</taxon>
        <taxon>Bacillati</taxon>
        <taxon>Actinomycetota</taxon>
        <taxon>Actinomycetes</taxon>
        <taxon>Streptosporangiales</taxon>
        <taxon>Nocardiopsidaceae</taxon>
        <taxon>Streptomonospora</taxon>
    </lineage>
</organism>
<dbReference type="Proteomes" id="UP001183226">
    <property type="component" value="Unassembled WGS sequence"/>
</dbReference>
<comment type="caution">
    <text evidence="3">The sequence shown here is derived from an EMBL/GenBank/DDBJ whole genome shotgun (WGS) entry which is preliminary data.</text>
</comment>
<evidence type="ECO:0008006" key="5">
    <source>
        <dbReference type="Google" id="ProtNLM"/>
    </source>
</evidence>
<accession>A0ABU2KZ23</accession>
<feature type="transmembrane region" description="Helical" evidence="2">
    <location>
        <begin position="60"/>
        <end position="80"/>
    </location>
</feature>
<reference evidence="4" key="1">
    <citation type="submission" date="2023-07" db="EMBL/GenBank/DDBJ databases">
        <title>30 novel species of actinomycetes from the DSMZ collection.</title>
        <authorList>
            <person name="Nouioui I."/>
        </authorList>
    </citation>
    <scope>NUCLEOTIDE SEQUENCE [LARGE SCALE GENOMIC DNA]</scope>
    <source>
        <strain evidence="4">DSM 45055</strain>
    </source>
</reference>
<gene>
    <name evidence="3" type="ORF">RM446_20455</name>
</gene>
<feature type="compositionally biased region" description="Pro residues" evidence="1">
    <location>
        <begin position="23"/>
        <end position="33"/>
    </location>
</feature>
<keyword evidence="2" id="KW-1133">Transmembrane helix</keyword>
<dbReference type="EMBL" id="JAVREK010000025">
    <property type="protein sequence ID" value="MDT0304497.1"/>
    <property type="molecule type" value="Genomic_DNA"/>
</dbReference>
<evidence type="ECO:0000313" key="4">
    <source>
        <dbReference type="Proteomes" id="UP001183226"/>
    </source>
</evidence>
<dbReference type="RefSeq" id="WP_311546996.1">
    <property type="nucleotide sequence ID" value="NZ_JAVREK010000025.1"/>
</dbReference>
<name>A0ABU2KZ23_9ACTN</name>
<sequence length="672" mass="70871">MADPASGPHPTPTYLGWRFEVPAPAPGPPPQRPSPGDRLALSPEWVSAQRRAEARTHRPLYGALAVLGAVALLCLPLWPLRVLPGPFVLVACLACAAVALPIAVALLQGRRVTSERLRAEESRLEAERASRERDLRDRQEEHARAYARWQSRKRVYESQPRWYGVRPPDGTHTVVVAGGDHTGWSALLTTVGASLLRVGGDLTVVDLSGRGTAAELCSLVKRSAVVPRVWVLPADLQRMNLGTNLGAGQRARILASLACAADAKADIDADETLLLRLFEVLGPQITIAELIGGLRALSTPSGDPGSDSDPALGLIPEDRRAELRDRCGDDRSVRERAWELEQHLAPFEGVGRRAADEPYAQVKVIATDRTLSEVSARAYGTYTVAALSELLELRATRAPAEQAPARPWQHTVVVAGAESLPAHDLERLGETASGAGAGLVLLFREVAEDAEHWLSGVGRFPVAMRQPDSAAAARVLPALLETGGARSAGAGPRPEQRAPALRLHRLTEVIGEALLDSVADGYVGDTAEDVTAPVSMRNAAASLAPLDLARHMRAATTWGRTTAQAAGIGGEATDERGGAADAVGEHRADVHGLRTLPPTAVVLPGPDGPVLADANPGILTLPDATLSTVAEVPEAPTVGAEADPGAGGASAEEDEPPPNLGPPPERLDWRAV</sequence>